<dbReference type="EMBL" id="KV419430">
    <property type="protein sequence ID" value="KZS89159.1"/>
    <property type="molecule type" value="Genomic_DNA"/>
</dbReference>
<keyword evidence="1" id="KW-1133">Transmembrane helix</keyword>
<accession>A0A164PYQ0</accession>
<evidence type="ECO:0000313" key="2">
    <source>
        <dbReference type="EMBL" id="KZS89159.1"/>
    </source>
</evidence>
<dbReference type="Proteomes" id="UP000076722">
    <property type="component" value="Unassembled WGS sequence"/>
</dbReference>
<dbReference type="AlphaFoldDB" id="A0A164PYQ0"/>
<organism evidence="2 3">
    <name type="scientific">Sistotremastrum niveocremeum HHB9708</name>
    <dbReference type="NCBI Taxonomy" id="1314777"/>
    <lineage>
        <taxon>Eukaryota</taxon>
        <taxon>Fungi</taxon>
        <taxon>Dikarya</taxon>
        <taxon>Basidiomycota</taxon>
        <taxon>Agaricomycotina</taxon>
        <taxon>Agaricomycetes</taxon>
        <taxon>Sistotremastrales</taxon>
        <taxon>Sistotremastraceae</taxon>
        <taxon>Sertulicium</taxon>
        <taxon>Sertulicium niveocremeum</taxon>
    </lineage>
</organism>
<keyword evidence="1" id="KW-0812">Transmembrane</keyword>
<reference evidence="2 3" key="1">
    <citation type="journal article" date="2016" name="Mol. Biol. Evol.">
        <title>Comparative Genomics of Early-Diverging Mushroom-Forming Fungi Provides Insights into the Origins of Lignocellulose Decay Capabilities.</title>
        <authorList>
            <person name="Nagy L.G."/>
            <person name="Riley R."/>
            <person name="Tritt A."/>
            <person name="Adam C."/>
            <person name="Daum C."/>
            <person name="Floudas D."/>
            <person name="Sun H."/>
            <person name="Yadav J.S."/>
            <person name="Pangilinan J."/>
            <person name="Larsson K.H."/>
            <person name="Matsuura K."/>
            <person name="Barry K."/>
            <person name="Labutti K."/>
            <person name="Kuo R."/>
            <person name="Ohm R.A."/>
            <person name="Bhattacharya S.S."/>
            <person name="Shirouzu T."/>
            <person name="Yoshinaga Y."/>
            <person name="Martin F.M."/>
            <person name="Grigoriev I.V."/>
            <person name="Hibbett D.S."/>
        </authorList>
    </citation>
    <scope>NUCLEOTIDE SEQUENCE [LARGE SCALE GENOMIC DNA]</scope>
    <source>
        <strain evidence="2 3">HHB9708</strain>
    </source>
</reference>
<protein>
    <submittedName>
        <fullName evidence="2">Uncharacterized protein</fullName>
    </submittedName>
</protein>
<evidence type="ECO:0000313" key="3">
    <source>
        <dbReference type="Proteomes" id="UP000076722"/>
    </source>
</evidence>
<gene>
    <name evidence="2" type="ORF">SISNIDRAFT_237194</name>
</gene>
<proteinExistence type="predicted"/>
<keyword evidence="3" id="KW-1185">Reference proteome</keyword>
<keyword evidence="1" id="KW-0472">Membrane</keyword>
<feature type="transmembrane region" description="Helical" evidence="1">
    <location>
        <begin position="44"/>
        <end position="62"/>
    </location>
</feature>
<name>A0A164PYQ0_9AGAM</name>
<sequence length="163" mass="17580">MNGSADASGLQGRRSLGYAKRGHAHGHLEDHGRGHEFSSACVDAAMPMLMSMSMPMIMFMIMSTSMIMSNTSITCPKTSPISLVVARGICPRESICPTSIIAPEATILSHRSPAVSPEQMSLPSTRSADIRLLLTVRVSASSNRMTVICKRTAEQNPKLYKCP</sequence>
<evidence type="ECO:0000256" key="1">
    <source>
        <dbReference type="SAM" id="Phobius"/>
    </source>
</evidence>